<gene>
    <name evidence="2" type="ORF">GT664_11760</name>
</gene>
<sequence length="63" mass="7539">MRKAIPIGVNSYQKLREEDYYTVDKSRMIAEFLERKATVTLITRPRHFHRNIADTFGIRQEAR</sequence>
<name>A0AB36B6W0_CLOIN</name>
<dbReference type="AlphaFoldDB" id="A0AB36B6W0"/>
<dbReference type="EMBL" id="WWTN01000018">
    <property type="protein sequence ID" value="MZH56406.1"/>
    <property type="molecule type" value="Genomic_DNA"/>
</dbReference>
<dbReference type="InterPro" id="IPR018631">
    <property type="entry name" value="AAA-ATPase-like_dom"/>
</dbReference>
<reference evidence="2" key="1">
    <citation type="journal article" date="2019" name="Nat. Med.">
        <title>A library of human gut bacterial isolates paired with longitudinal multiomics data enables mechanistic microbiome research.</title>
        <authorList>
            <person name="Poyet M."/>
            <person name="Groussin M."/>
            <person name="Gibbons S.M."/>
            <person name="Avila-Pacheco J."/>
            <person name="Jiang X."/>
            <person name="Kearney S.M."/>
            <person name="Perrotta A.R."/>
            <person name="Berdy B."/>
            <person name="Zhao S."/>
            <person name="Lieberman T.D."/>
            <person name="Swanson P.K."/>
            <person name="Smith M."/>
            <person name="Roesemann S."/>
            <person name="Alexander J.E."/>
            <person name="Rich S.A."/>
            <person name="Livny J."/>
            <person name="Vlamakis H."/>
            <person name="Clish C."/>
            <person name="Bullock K."/>
            <person name="Deik A."/>
            <person name="Scott J."/>
            <person name="Pierce K.A."/>
            <person name="Xavier R.J."/>
            <person name="Alm E.J."/>
        </authorList>
    </citation>
    <scope>NUCLEOTIDE SEQUENCE</scope>
    <source>
        <strain evidence="2">BIOML-A12</strain>
    </source>
</reference>
<feature type="domain" description="AAA-ATPase-like" evidence="1">
    <location>
        <begin position="6"/>
        <end position="49"/>
    </location>
</feature>
<evidence type="ECO:0000259" key="1">
    <source>
        <dbReference type="Pfam" id="PF09820"/>
    </source>
</evidence>
<comment type="caution">
    <text evidence="2">The sequence shown here is derived from an EMBL/GenBank/DDBJ whole genome shotgun (WGS) entry which is preliminary data.</text>
</comment>
<dbReference type="RefSeq" id="WP_009270803.1">
    <property type="nucleotide sequence ID" value="NZ_BAABXQ010000008.1"/>
</dbReference>
<evidence type="ECO:0000313" key="2">
    <source>
        <dbReference type="EMBL" id="MZH56406.1"/>
    </source>
</evidence>
<accession>A0AB36B6W0</accession>
<protein>
    <submittedName>
        <fullName evidence="2">AAA family ATPase</fullName>
    </submittedName>
</protein>
<dbReference type="Proteomes" id="UP000604383">
    <property type="component" value="Unassembled WGS sequence"/>
</dbReference>
<evidence type="ECO:0000313" key="3">
    <source>
        <dbReference type="Proteomes" id="UP000604383"/>
    </source>
</evidence>
<dbReference type="Pfam" id="PF09820">
    <property type="entry name" value="AAA-ATPase_like"/>
    <property type="match status" value="1"/>
</dbReference>
<proteinExistence type="predicted"/>
<organism evidence="2 3">
    <name type="scientific">Clostridium innocuum</name>
    <dbReference type="NCBI Taxonomy" id="1522"/>
    <lineage>
        <taxon>Bacteria</taxon>
        <taxon>Bacillati</taxon>
        <taxon>Bacillota</taxon>
        <taxon>Clostridia</taxon>
        <taxon>Eubacteriales</taxon>
        <taxon>Clostridiaceae</taxon>
        <taxon>Clostridium</taxon>
    </lineage>
</organism>